<proteinExistence type="predicted"/>
<reference evidence="2 3" key="1">
    <citation type="submission" date="2023-12" db="EMBL/GenBank/DDBJ databases">
        <title>Baltic Sea Cyanobacteria.</title>
        <authorList>
            <person name="Delbaje E."/>
            <person name="Fewer D.P."/>
            <person name="Shishido T.K."/>
        </authorList>
    </citation>
    <scope>NUCLEOTIDE SEQUENCE [LARGE SCALE GENOMIC DNA]</scope>
    <source>
        <strain evidence="2 3">UHCC-0300</strain>
    </source>
</reference>
<dbReference type="NCBIfam" id="NF038167">
    <property type="entry name" value="cyan_ocin_like"/>
    <property type="match status" value="1"/>
</dbReference>
<evidence type="ECO:0000313" key="2">
    <source>
        <dbReference type="EMBL" id="MEA5579773.1"/>
    </source>
</evidence>
<feature type="compositionally biased region" description="Pro residues" evidence="1">
    <location>
        <begin position="76"/>
        <end position="99"/>
    </location>
</feature>
<comment type="caution">
    <text evidence="2">The sequence shown here is derived from an EMBL/GenBank/DDBJ whole genome shotgun (WGS) entry which is preliminary data.</text>
</comment>
<feature type="region of interest" description="Disordered" evidence="1">
    <location>
        <begin position="71"/>
        <end position="99"/>
    </location>
</feature>
<keyword evidence="3" id="KW-1185">Reference proteome</keyword>
<dbReference type="RefSeq" id="WP_323194121.1">
    <property type="nucleotide sequence ID" value="NZ_JAYGHG010000001.1"/>
</dbReference>
<gene>
    <name evidence="2" type="ORF">VB620_00280</name>
</gene>
<name>A0ABU5U8A8_9CYAN</name>
<dbReference type="Proteomes" id="UP001302120">
    <property type="component" value="Unassembled WGS sequence"/>
</dbReference>
<sequence>MSDKLFTEVSVAEQETITGGLDLNATLTTFFAQQTNSITGATSGFGGSTAGGQNSSVTIFTTGLTLNYLNGTGQVPPIPPIPNPNPNPNPGPTPGPVNP</sequence>
<evidence type="ECO:0000256" key="1">
    <source>
        <dbReference type="SAM" id="MobiDB-lite"/>
    </source>
</evidence>
<organism evidence="2 3">
    <name type="scientific">Nodularia harveyana UHCC-0300</name>
    <dbReference type="NCBI Taxonomy" id="2974287"/>
    <lineage>
        <taxon>Bacteria</taxon>
        <taxon>Bacillati</taxon>
        <taxon>Cyanobacteriota</taxon>
        <taxon>Cyanophyceae</taxon>
        <taxon>Nostocales</taxon>
        <taxon>Nodulariaceae</taxon>
        <taxon>Nodularia</taxon>
    </lineage>
</organism>
<dbReference type="InterPro" id="IPR049891">
    <property type="entry name" value="CTB"/>
</dbReference>
<protein>
    <submittedName>
        <fullName evidence="2">CTB family bacteriocin</fullName>
    </submittedName>
</protein>
<dbReference type="EMBL" id="JAYGHG010000001">
    <property type="protein sequence ID" value="MEA5579773.1"/>
    <property type="molecule type" value="Genomic_DNA"/>
</dbReference>
<accession>A0ABU5U8A8</accession>
<evidence type="ECO:0000313" key="3">
    <source>
        <dbReference type="Proteomes" id="UP001302120"/>
    </source>
</evidence>